<dbReference type="RefSeq" id="WP_166205715.1">
    <property type="nucleotide sequence ID" value="NZ_CP088285.1"/>
</dbReference>
<sequence>MKEQLIRRFAPVNVHWVSVALAIAAGAIGYSGHDGWGWCLFLIFLIEC</sequence>
<evidence type="ECO:0000256" key="1">
    <source>
        <dbReference type="SAM" id="Phobius"/>
    </source>
</evidence>
<dbReference type="EMBL" id="JAAOLE020000001">
    <property type="protein sequence ID" value="NVI46391.1"/>
    <property type="molecule type" value="Genomic_DNA"/>
</dbReference>
<comment type="caution">
    <text evidence="2">The sequence shown here is derived from an EMBL/GenBank/DDBJ whole genome shotgun (WGS) entry which is preliminary data.</text>
</comment>
<organism evidence="2">
    <name type="scientific">Bradyrhizobium septentrionale</name>
    <dbReference type="NCBI Taxonomy" id="1404411"/>
    <lineage>
        <taxon>Bacteria</taxon>
        <taxon>Pseudomonadati</taxon>
        <taxon>Pseudomonadota</taxon>
        <taxon>Alphaproteobacteria</taxon>
        <taxon>Hyphomicrobiales</taxon>
        <taxon>Nitrobacteraceae</taxon>
        <taxon>Bradyrhizobium</taxon>
    </lineage>
</organism>
<dbReference type="AlphaFoldDB" id="A0A974A1K6"/>
<keyword evidence="1" id="KW-0812">Transmembrane</keyword>
<protein>
    <submittedName>
        <fullName evidence="2">Uncharacterized protein</fullName>
    </submittedName>
</protein>
<keyword evidence="1" id="KW-1133">Transmembrane helix</keyword>
<name>A0A974A1K6_9BRAD</name>
<feature type="transmembrane region" description="Helical" evidence="1">
    <location>
        <begin position="12"/>
        <end position="32"/>
    </location>
</feature>
<accession>A0A974A1K6</accession>
<keyword evidence="1" id="KW-0472">Membrane</keyword>
<gene>
    <name evidence="2" type="ORF">HAP48_026210</name>
</gene>
<evidence type="ECO:0000313" key="2">
    <source>
        <dbReference type="EMBL" id="NVI46391.1"/>
    </source>
</evidence>
<proteinExistence type="predicted"/>
<reference evidence="2" key="1">
    <citation type="submission" date="2020-06" db="EMBL/GenBank/DDBJ databases">
        <title>Whole Genome Sequence of Bradyrhizobium sp. Strain 1S1.</title>
        <authorList>
            <person name="Bromfield E.S.P."/>
            <person name="Cloutier S."/>
        </authorList>
    </citation>
    <scope>NUCLEOTIDE SEQUENCE [LARGE SCALE GENOMIC DNA]</scope>
    <source>
        <strain evidence="2">1S1</strain>
    </source>
</reference>